<dbReference type="SUPFAM" id="SSF48726">
    <property type="entry name" value="Immunoglobulin"/>
    <property type="match status" value="1"/>
</dbReference>
<dbReference type="EMBL" id="ADFV01132961">
    <property type="status" value="NOT_ANNOTATED_CDS"/>
    <property type="molecule type" value="Genomic_DNA"/>
</dbReference>
<evidence type="ECO:0000259" key="5">
    <source>
        <dbReference type="PROSITE" id="PS50835"/>
    </source>
</evidence>
<dbReference type="InterPro" id="IPR050150">
    <property type="entry name" value="IgV_Light_Chain"/>
</dbReference>
<dbReference type="GO" id="GO:0019814">
    <property type="term" value="C:immunoglobulin complex"/>
    <property type="evidence" value="ECO:0007669"/>
    <property type="project" value="UniProtKB-KW"/>
</dbReference>
<dbReference type="FunCoup" id="A0A2I3HRA3">
    <property type="interactions" value="270"/>
</dbReference>
<dbReference type="Pfam" id="PF07686">
    <property type="entry name" value="V-set"/>
    <property type="match status" value="1"/>
</dbReference>
<dbReference type="GO" id="GO:0002250">
    <property type="term" value="P:adaptive immune response"/>
    <property type="evidence" value="ECO:0007669"/>
    <property type="project" value="UniProtKB-KW"/>
</dbReference>
<dbReference type="SMART" id="SM00406">
    <property type="entry name" value="IGv"/>
    <property type="match status" value="1"/>
</dbReference>
<dbReference type="GO" id="GO:0005576">
    <property type="term" value="C:extracellular region"/>
    <property type="evidence" value="ECO:0007669"/>
    <property type="project" value="UniProtKB-ARBA"/>
</dbReference>
<keyword evidence="1" id="KW-0391">Immunity</keyword>
<reference evidence="6" key="2">
    <citation type="submission" date="2025-08" db="UniProtKB">
        <authorList>
            <consortium name="Ensembl"/>
        </authorList>
    </citation>
    <scope>IDENTIFICATION</scope>
</reference>
<dbReference type="Gene3D" id="2.60.40.10">
    <property type="entry name" value="Immunoglobulins"/>
    <property type="match status" value="1"/>
</dbReference>
<reference evidence="6" key="3">
    <citation type="submission" date="2025-09" db="UniProtKB">
        <authorList>
            <consortium name="Ensembl"/>
        </authorList>
    </citation>
    <scope>IDENTIFICATION</scope>
</reference>
<proteinExistence type="predicted"/>
<evidence type="ECO:0000256" key="3">
    <source>
        <dbReference type="ARBA" id="ARBA00023319"/>
    </source>
</evidence>
<protein>
    <recommendedName>
        <fullName evidence="5">Ig-like domain-containing protein</fullName>
    </recommendedName>
</protein>
<dbReference type="FunFam" id="2.60.40.10:FF:000365">
    <property type="entry name" value="If kappa light chain"/>
    <property type="match status" value="1"/>
</dbReference>
<dbReference type="InterPro" id="IPR036179">
    <property type="entry name" value="Ig-like_dom_sf"/>
</dbReference>
<evidence type="ECO:0000256" key="1">
    <source>
        <dbReference type="ARBA" id="ARBA00022859"/>
    </source>
</evidence>
<evidence type="ECO:0000256" key="2">
    <source>
        <dbReference type="ARBA" id="ARBA00023130"/>
    </source>
</evidence>
<dbReference type="PROSITE" id="PS50835">
    <property type="entry name" value="IG_LIKE"/>
    <property type="match status" value="1"/>
</dbReference>
<dbReference type="PANTHER" id="PTHR23267">
    <property type="entry name" value="IMMUNOGLOBULIN LIGHT CHAIN"/>
    <property type="match status" value="1"/>
</dbReference>
<dbReference type="InterPro" id="IPR013783">
    <property type="entry name" value="Ig-like_fold"/>
</dbReference>
<dbReference type="InterPro" id="IPR003599">
    <property type="entry name" value="Ig_sub"/>
</dbReference>
<sequence>NIVLTQSPLSLPVTPGEPASISCRSSQSLLHSNGYNYLYWYLQKPGQSPQLLIYLGSNRASGVPDRFSGSGSGTDFTLKISRVKAEDVGVYYCMQTLQTPPTVVQPRTETSLLGLPSCSHVLLVWRAAQQGL</sequence>
<dbReference type="InterPro" id="IPR013106">
    <property type="entry name" value="Ig_V-set"/>
</dbReference>
<keyword evidence="3" id="KW-0393">Immunoglobulin domain</keyword>
<evidence type="ECO:0000313" key="7">
    <source>
        <dbReference type="Proteomes" id="UP000001073"/>
    </source>
</evidence>
<keyword evidence="7" id="KW-1185">Reference proteome</keyword>
<evidence type="ECO:0000313" key="6">
    <source>
        <dbReference type="Ensembl" id="ENSNLEP00000046035.1"/>
    </source>
</evidence>
<organism evidence="6 7">
    <name type="scientific">Nomascus leucogenys</name>
    <name type="common">Northern white-cheeked gibbon</name>
    <name type="synonym">Hylobates leucogenys</name>
    <dbReference type="NCBI Taxonomy" id="61853"/>
    <lineage>
        <taxon>Eukaryota</taxon>
        <taxon>Metazoa</taxon>
        <taxon>Chordata</taxon>
        <taxon>Craniata</taxon>
        <taxon>Vertebrata</taxon>
        <taxon>Euteleostomi</taxon>
        <taxon>Mammalia</taxon>
        <taxon>Eutheria</taxon>
        <taxon>Euarchontoglires</taxon>
        <taxon>Primates</taxon>
        <taxon>Haplorrhini</taxon>
        <taxon>Catarrhini</taxon>
        <taxon>Hylobatidae</taxon>
        <taxon>Nomascus</taxon>
    </lineage>
</organism>
<dbReference type="SMART" id="SM00409">
    <property type="entry name" value="IG"/>
    <property type="match status" value="1"/>
</dbReference>
<dbReference type="OMA" id="DIVMTKT"/>
<dbReference type="AlphaFoldDB" id="A0A2I3HRA3"/>
<feature type="domain" description="Ig-like" evidence="5">
    <location>
        <begin position="1"/>
        <end position="104"/>
    </location>
</feature>
<dbReference type="Ensembl" id="ENSNLET00000040174.1">
    <property type="protein sequence ID" value="ENSNLEP00000046035.1"/>
    <property type="gene ID" value="ENSNLEG00000031482.1"/>
</dbReference>
<keyword evidence="2" id="KW-1064">Adaptive immunity</keyword>
<evidence type="ECO:0000256" key="4">
    <source>
        <dbReference type="ARBA" id="ARBA00043265"/>
    </source>
</evidence>
<dbReference type="Proteomes" id="UP000001073">
    <property type="component" value="Chromosome 14"/>
</dbReference>
<keyword evidence="4" id="KW-1280">Immunoglobulin</keyword>
<name>A0A2I3HRA3_NOMLE</name>
<dbReference type="InParanoid" id="A0A2I3HRA3"/>
<reference evidence="6 7" key="1">
    <citation type="submission" date="2012-10" db="EMBL/GenBank/DDBJ databases">
        <authorList>
            <consortium name="Gibbon Genome Sequencing Consortium"/>
        </authorList>
    </citation>
    <scope>NUCLEOTIDE SEQUENCE [LARGE SCALE GENOMIC DNA]</scope>
</reference>
<dbReference type="InterPro" id="IPR007110">
    <property type="entry name" value="Ig-like_dom"/>
</dbReference>
<dbReference type="GeneTree" id="ENSGT00940000154039"/>
<dbReference type="GO" id="GO:0005886">
    <property type="term" value="C:plasma membrane"/>
    <property type="evidence" value="ECO:0007669"/>
    <property type="project" value="UniProtKB-ARBA"/>
</dbReference>
<accession>A0A2I3HRA3</accession>